<evidence type="ECO:0008006" key="3">
    <source>
        <dbReference type="Google" id="ProtNLM"/>
    </source>
</evidence>
<keyword evidence="2" id="KW-1185">Reference proteome</keyword>
<reference evidence="1 2" key="1">
    <citation type="journal article" date="2012" name="PLoS ONE">
        <title>The purine-utilizing bacterium Clostridium acidurici 9a: a genome-guided metabolic reconsideration.</title>
        <authorList>
            <person name="Hartwich K."/>
            <person name="Poehlein A."/>
            <person name="Daniel R."/>
        </authorList>
    </citation>
    <scope>NUCLEOTIDE SEQUENCE [LARGE SCALE GENOMIC DNA]</scope>
    <source>
        <strain evidence="2">ATCC 7906 / DSM 604 / BCRC 14475 / CIP 104303 / KCTC 5404 / NCIMB 10678 / 9a</strain>
    </source>
</reference>
<dbReference type="STRING" id="1128398.Curi_c07000"/>
<evidence type="ECO:0000313" key="1">
    <source>
        <dbReference type="EMBL" id="AFS77773.1"/>
    </source>
</evidence>
<dbReference type="AlphaFoldDB" id="K0AV90"/>
<proteinExistence type="predicted"/>
<dbReference type="HOGENOM" id="CLU_186670_0_0_9"/>
<protein>
    <recommendedName>
        <fullName evidence="3">Spore coat protein</fullName>
    </recommendedName>
</protein>
<dbReference type="KEGG" id="cad:Curi_c07000"/>
<name>K0AV90_GOTA9</name>
<gene>
    <name evidence="1" type="ordered locus">Curi_c07000</name>
</gene>
<dbReference type="EMBL" id="CP003326">
    <property type="protein sequence ID" value="AFS77773.1"/>
    <property type="molecule type" value="Genomic_DNA"/>
</dbReference>
<organism evidence="1 2">
    <name type="scientific">Gottschalkia acidurici (strain ATCC 7906 / DSM 604 / BCRC 14475 / CIP 104303 / KCTC 5404 / NCIMB 10678 / 9a)</name>
    <name type="common">Clostridium acidurici</name>
    <dbReference type="NCBI Taxonomy" id="1128398"/>
    <lineage>
        <taxon>Bacteria</taxon>
        <taxon>Bacillati</taxon>
        <taxon>Bacillota</taxon>
        <taxon>Tissierellia</taxon>
        <taxon>Tissierellales</taxon>
        <taxon>Gottschalkiaceae</taxon>
        <taxon>Gottschalkia</taxon>
    </lineage>
</organism>
<dbReference type="Proteomes" id="UP000006094">
    <property type="component" value="Chromosome"/>
</dbReference>
<sequence length="92" mass="10468">MVINKNKWDIILKEENISTLRRINMSLKNPVSLSQINQKELLTVQDIVSSHQLISKKLGDYANQCQDAQLKQIFQQASQEASTTAQNLIQSL</sequence>
<evidence type="ECO:0000313" key="2">
    <source>
        <dbReference type="Proteomes" id="UP000006094"/>
    </source>
</evidence>
<accession>K0AV90</accession>